<name>A0A4Q7NQE2_9ACTN</name>
<keyword evidence="2" id="KW-1185">Reference proteome</keyword>
<comment type="caution">
    <text evidence="1">The sequence shown here is derived from an EMBL/GenBank/DDBJ whole genome shotgun (WGS) entry which is preliminary data.</text>
</comment>
<dbReference type="OrthoDB" id="5190667at2"/>
<protein>
    <submittedName>
        <fullName evidence="1">Uncharacterized protein</fullName>
    </submittedName>
</protein>
<proteinExistence type="predicted"/>
<organism evidence="1 2">
    <name type="scientific">Motilibacter rhizosphaerae</name>
    <dbReference type="NCBI Taxonomy" id="598652"/>
    <lineage>
        <taxon>Bacteria</taxon>
        <taxon>Bacillati</taxon>
        <taxon>Actinomycetota</taxon>
        <taxon>Actinomycetes</taxon>
        <taxon>Motilibacterales</taxon>
        <taxon>Motilibacteraceae</taxon>
        <taxon>Motilibacter</taxon>
    </lineage>
</organism>
<dbReference type="AlphaFoldDB" id="A0A4Q7NQE2"/>
<sequence length="110" mass="12199">MTDPLLAARALLLHDLASRMLTDGIHLQLVETVLEQRRWWVEAWEGGADVVAGQVAQDLQDRLLDEAGTRWPSCLLHEEAHELRVEPELGPDPCWVCEEAGEVVAPLGAL</sequence>
<dbReference type="EMBL" id="SGXD01000003">
    <property type="protein sequence ID" value="RZS87555.1"/>
    <property type="molecule type" value="Genomic_DNA"/>
</dbReference>
<dbReference type="Proteomes" id="UP000293638">
    <property type="component" value="Unassembled WGS sequence"/>
</dbReference>
<evidence type="ECO:0000313" key="2">
    <source>
        <dbReference type="Proteomes" id="UP000293638"/>
    </source>
</evidence>
<reference evidence="1 2" key="1">
    <citation type="submission" date="2019-02" db="EMBL/GenBank/DDBJ databases">
        <title>Genomic Encyclopedia of Type Strains, Phase IV (KMG-IV): sequencing the most valuable type-strain genomes for metagenomic binning, comparative biology and taxonomic classification.</title>
        <authorList>
            <person name="Goeker M."/>
        </authorList>
    </citation>
    <scope>NUCLEOTIDE SEQUENCE [LARGE SCALE GENOMIC DNA]</scope>
    <source>
        <strain evidence="1 2">DSM 45622</strain>
    </source>
</reference>
<accession>A0A4Q7NQE2</accession>
<gene>
    <name evidence="1" type="ORF">EV189_2986</name>
</gene>
<dbReference type="RefSeq" id="WP_130493661.1">
    <property type="nucleotide sequence ID" value="NZ_SGXD01000003.1"/>
</dbReference>
<evidence type="ECO:0000313" key="1">
    <source>
        <dbReference type="EMBL" id="RZS87555.1"/>
    </source>
</evidence>